<dbReference type="PROSITE" id="PS50157">
    <property type="entry name" value="ZINC_FINGER_C2H2_2"/>
    <property type="match status" value="1"/>
</dbReference>
<organism evidence="3 4">
    <name type="scientific">Glossina austeni</name>
    <name type="common">Savannah tsetse fly</name>
    <dbReference type="NCBI Taxonomy" id="7395"/>
    <lineage>
        <taxon>Eukaryota</taxon>
        <taxon>Metazoa</taxon>
        <taxon>Ecdysozoa</taxon>
        <taxon>Arthropoda</taxon>
        <taxon>Hexapoda</taxon>
        <taxon>Insecta</taxon>
        <taxon>Pterygota</taxon>
        <taxon>Neoptera</taxon>
        <taxon>Endopterygota</taxon>
        <taxon>Diptera</taxon>
        <taxon>Brachycera</taxon>
        <taxon>Muscomorpha</taxon>
        <taxon>Hippoboscoidea</taxon>
        <taxon>Glossinidae</taxon>
        <taxon>Glossina</taxon>
    </lineage>
</organism>
<evidence type="ECO:0000313" key="4">
    <source>
        <dbReference type="Proteomes" id="UP000078200"/>
    </source>
</evidence>
<sequence>MADVENKALPVFRVDKSRWRKCYENATQYFGVTKFCLEIQTRSFGLVPRSRQLRTIGSYGVVCAHKRMSQRNEKTAVNIRNISLIEATEGYFNITISDEAKTMYKKCFNLITAPVHYNERISKAQKMFNNLLLKAEEQYCNLQSLRLLETTEIENNSIKKDVSEISLSPTIKGGLRKANDIAMNLEGEGWREEPLYDEENECENAGDEEAFSSHDQYTTPKQWICPALSSIRLERHLRVHIRREEPECGKHFPANTRRKAHIKYKRKPERFMCEECGVRITAKANLQFHMLTHTDNAPLECEF</sequence>
<accession>A0A1A9VSV6</accession>
<dbReference type="InterPro" id="IPR013087">
    <property type="entry name" value="Znf_C2H2_type"/>
</dbReference>
<evidence type="ECO:0000256" key="1">
    <source>
        <dbReference type="PROSITE-ProRule" id="PRU00042"/>
    </source>
</evidence>
<feature type="domain" description="C2H2-type" evidence="2">
    <location>
        <begin position="271"/>
        <end position="298"/>
    </location>
</feature>
<protein>
    <recommendedName>
        <fullName evidence="2">C2H2-type domain-containing protein</fullName>
    </recommendedName>
</protein>
<dbReference type="Gene3D" id="3.30.160.60">
    <property type="entry name" value="Classic Zinc Finger"/>
    <property type="match status" value="1"/>
</dbReference>
<dbReference type="PROSITE" id="PS00028">
    <property type="entry name" value="ZINC_FINGER_C2H2_1"/>
    <property type="match status" value="1"/>
</dbReference>
<evidence type="ECO:0000259" key="2">
    <source>
        <dbReference type="PROSITE" id="PS50157"/>
    </source>
</evidence>
<keyword evidence="4" id="KW-1185">Reference proteome</keyword>
<dbReference type="AlphaFoldDB" id="A0A1A9VSV6"/>
<reference evidence="3" key="1">
    <citation type="submission" date="2020-05" db="UniProtKB">
        <authorList>
            <consortium name="EnsemblMetazoa"/>
        </authorList>
    </citation>
    <scope>IDENTIFICATION</scope>
    <source>
        <strain evidence="3">TTRI</strain>
    </source>
</reference>
<dbReference type="VEuPathDB" id="VectorBase:GAUT046330"/>
<dbReference type="STRING" id="7395.A0A1A9VSV6"/>
<dbReference type="Proteomes" id="UP000078200">
    <property type="component" value="Unassembled WGS sequence"/>
</dbReference>
<proteinExistence type="predicted"/>
<dbReference type="SUPFAM" id="SSF57667">
    <property type="entry name" value="beta-beta-alpha zinc fingers"/>
    <property type="match status" value="1"/>
</dbReference>
<keyword evidence="1" id="KW-0863">Zinc-finger</keyword>
<name>A0A1A9VSV6_GLOAU</name>
<dbReference type="InterPro" id="IPR036236">
    <property type="entry name" value="Znf_C2H2_sf"/>
</dbReference>
<dbReference type="EnsemblMetazoa" id="GAUT046330-RA">
    <property type="protein sequence ID" value="GAUT046330-PA"/>
    <property type="gene ID" value="GAUT046330"/>
</dbReference>
<keyword evidence="1" id="KW-0479">Metal-binding</keyword>
<keyword evidence="1" id="KW-0862">Zinc</keyword>
<evidence type="ECO:0000313" key="3">
    <source>
        <dbReference type="EnsemblMetazoa" id="GAUT046330-PA"/>
    </source>
</evidence>
<dbReference type="GO" id="GO:0008270">
    <property type="term" value="F:zinc ion binding"/>
    <property type="evidence" value="ECO:0007669"/>
    <property type="project" value="UniProtKB-KW"/>
</dbReference>